<dbReference type="InterPro" id="IPR036097">
    <property type="entry name" value="HisK_dim/P_sf"/>
</dbReference>
<proteinExistence type="predicted"/>
<dbReference type="GO" id="GO:0005524">
    <property type="term" value="F:ATP binding"/>
    <property type="evidence" value="ECO:0007669"/>
    <property type="project" value="UniProtKB-KW"/>
</dbReference>
<dbReference type="CDD" id="cd00082">
    <property type="entry name" value="HisKA"/>
    <property type="match status" value="1"/>
</dbReference>
<dbReference type="InterPro" id="IPR005467">
    <property type="entry name" value="His_kinase_dom"/>
</dbReference>
<feature type="transmembrane region" description="Helical" evidence="14">
    <location>
        <begin position="20"/>
        <end position="41"/>
    </location>
</feature>
<evidence type="ECO:0000256" key="3">
    <source>
        <dbReference type="ARBA" id="ARBA00012438"/>
    </source>
</evidence>
<keyword evidence="10 14" id="KW-1133">Transmembrane helix</keyword>
<dbReference type="Gene3D" id="3.30.450.350">
    <property type="entry name" value="CHASE domain"/>
    <property type="match status" value="1"/>
</dbReference>
<dbReference type="SMART" id="SM00091">
    <property type="entry name" value="PAS"/>
    <property type="match status" value="2"/>
</dbReference>
<dbReference type="PANTHER" id="PTHR43065">
    <property type="entry name" value="SENSOR HISTIDINE KINASE"/>
    <property type="match status" value="1"/>
</dbReference>
<keyword evidence="9" id="KW-0067">ATP-binding</keyword>
<keyword evidence="4" id="KW-0597">Phosphoprotein</keyword>
<evidence type="ECO:0000256" key="12">
    <source>
        <dbReference type="ARBA" id="ARBA00023136"/>
    </source>
</evidence>
<dbReference type="InterPro" id="IPR001610">
    <property type="entry name" value="PAC"/>
</dbReference>
<dbReference type="CDD" id="cd00130">
    <property type="entry name" value="PAS"/>
    <property type="match status" value="2"/>
</dbReference>
<dbReference type="SMART" id="SM01079">
    <property type="entry name" value="CHASE"/>
    <property type="match status" value="1"/>
</dbReference>
<comment type="catalytic activity">
    <reaction evidence="1">
        <text>ATP + protein L-histidine = ADP + protein N-phospho-L-histidine.</text>
        <dbReference type="EC" id="2.7.13.3"/>
    </reaction>
</comment>
<feature type="domain" description="Histidine kinase" evidence="15">
    <location>
        <begin position="641"/>
        <end position="873"/>
    </location>
</feature>
<keyword evidence="6 14" id="KW-0812">Transmembrane</keyword>
<dbReference type="AlphaFoldDB" id="A0AA95NEN7"/>
<dbReference type="InterPro" id="IPR042240">
    <property type="entry name" value="CHASE_sf"/>
</dbReference>
<evidence type="ECO:0000256" key="14">
    <source>
        <dbReference type="SAM" id="Phobius"/>
    </source>
</evidence>
<dbReference type="InterPro" id="IPR006189">
    <property type="entry name" value="CHASE_dom"/>
</dbReference>
<dbReference type="PROSITE" id="PS50112">
    <property type="entry name" value="PAS"/>
    <property type="match status" value="1"/>
</dbReference>
<dbReference type="InterPro" id="IPR035965">
    <property type="entry name" value="PAS-like_dom_sf"/>
</dbReference>
<evidence type="ECO:0000259" key="17">
    <source>
        <dbReference type="PROSITE" id="PS50113"/>
    </source>
</evidence>
<dbReference type="InterPro" id="IPR004358">
    <property type="entry name" value="Sig_transdc_His_kin-like_C"/>
</dbReference>
<dbReference type="SUPFAM" id="SSF47384">
    <property type="entry name" value="Homodimeric domain of signal transducing histidine kinase"/>
    <property type="match status" value="1"/>
</dbReference>
<keyword evidence="11" id="KW-0902">Two-component regulatory system</keyword>
<dbReference type="GO" id="GO:0016020">
    <property type="term" value="C:membrane"/>
    <property type="evidence" value="ECO:0007669"/>
    <property type="project" value="UniProtKB-SubCell"/>
</dbReference>
<evidence type="ECO:0000256" key="6">
    <source>
        <dbReference type="ARBA" id="ARBA00022692"/>
    </source>
</evidence>
<dbReference type="RefSeq" id="WP_285231967.1">
    <property type="nucleotide sequence ID" value="NZ_CP116346.1"/>
</dbReference>
<name>A0AA95NEN7_9BURK</name>
<dbReference type="InterPro" id="IPR013767">
    <property type="entry name" value="PAS_fold"/>
</dbReference>
<dbReference type="Pfam" id="PF03924">
    <property type="entry name" value="CHASE"/>
    <property type="match status" value="1"/>
</dbReference>
<dbReference type="InterPro" id="IPR000700">
    <property type="entry name" value="PAS-assoc_C"/>
</dbReference>
<feature type="domain" description="CHASE" evidence="18">
    <location>
        <begin position="122"/>
        <end position="210"/>
    </location>
</feature>
<dbReference type="Gene3D" id="3.30.450.20">
    <property type="entry name" value="PAS domain"/>
    <property type="match status" value="2"/>
</dbReference>
<dbReference type="Pfam" id="PF02518">
    <property type="entry name" value="HATPase_c"/>
    <property type="match status" value="1"/>
</dbReference>
<keyword evidence="13" id="KW-0175">Coiled coil</keyword>
<evidence type="ECO:0000256" key="13">
    <source>
        <dbReference type="SAM" id="Coils"/>
    </source>
</evidence>
<evidence type="ECO:0000256" key="5">
    <source>
        <dbReference type="ARBA" id="ARBA00022679"/>
    </source>
</evidence>
<evidence type="ECO:0000256" key="10">
    <source>
        <dbReference type="ARBA" id="ARBA00022989"/>
    </source>
</evidence>
<evidence type="ECO:0000256" key="2">
    <source>
        <dbReference type="ARBA" id="ARBA00004370"/>
    </source>
</evidence>
<dbReference type="PROSITE" id="PS50109">
    <property type="entry name" value="HIS_KIN"/>
    <property type="match status" value="1"/>
</dbReference>
<dbReference type="KEGG" id="pais:PFX98_18515"/>
<dbReference type="Gene3D" id="3.30.565.10">
    <property type="entry name" value="Histidine kinase-like ATPase, C-terminal domain"/>
    <property type="match status" value="1"/>
</dbReference>
<dbReference type="Pfam" id="PF00989">
    <property type="entry name" value="PAS"/>
    <property type="match status" value="1"/>
</dbReference>
<evidence type="ECO:0000256" key="7">
    <source>
        <dbReference type="ARBA" id="ARBA00022741"/>
    </source>
</evidence>
<organism evidence="19 20">
    <name type="scientific">Paucibacter sediminis</name>
    <dbReference type="NCBI Taxonomy" id="3019553"/>
    <lineage>
        <taxon>Bacteria</taxon>
        <taxon>Pseudomonadati</taxon>
        <taxon>Pseudomonadota</taxon>
        <taxon>Betaproteobacteria</taxon>
        <taxon>Burkholderiales</taxon>
        <taxon>Sphaerotilaceae</taxon>
        <taxon>Roseateles</taxon>
    </lineage>
</organism>
<dbReference type="GO" id="GO:0000155">
    <property type="term" value="F:phosphorelay sensor kinase activity"/>
    <property type="evidence" value="ECO:0007669"/>
    <property type="project" value="InterPro"/>
</dbReference>
<keyword evidence="20" id="KW-1185">Reference proteome</keyword>
<dbReference type="EC" id="2.7.13.3" evidence="3"/>
<dbReference type="GO" id="GO:0006355">
    <property type="term" value="P:regulation of DNA-templated transcription"/>
    <property type="evidence" value="ECO:0007669"/>
    <property type="project" value="InterPro"/>
</dbReference>
<evidence type="ECO:0000256" key="11">
    <source>
        <dbReference type="ARBA" id="ARBA00023012"/>
    </source>
</evidence>
<feature type="domain" description="PAC" evidence="17">
    <location>
        <begin position="396"/>
        <end position="448"/>
    </location>
</feature>
<evidence type="ECO:0000259" key="18">
    <source>
        <dbReference type="PROSITE" id="PS50839"/>
    </source>
</evidence>
<evidence type="ECO:0000256" key="1">
    <source>
        <dbReference type="ARBA" id="ARBA00000085"/>
    </source>
</evidence>
<dbReference type="PRINTS" id="PR00344">
    <property type="entry name" value="BCTRLSENSOR"/>
</dbReference>
<dbReference type="InterPro" id="IPR003661">
    <property type="entry name" value="HisK_dim/P_dom"/>
</dbReference>
<evidence type="ECO:0000256" key="8">
    <source>
        <dbReference type="ARBA" id="ARBA00022777"/>
    </source>
</evidence>
<evidence type="ECO:0000259" key="15">
    <source>
        <dbReference type="PROSITE" id="PS50109"/>
    </source>
</evidence>
<feature type="domain" description="PAC" evidence="17">
    <location>
        <begin position="544"/>
        <end position="596"/>
    </location>
</feature>
<dbReference type="SMART" id="SM00387">
    <property type="entry name" value="HATPase_c"/>
    <property type="match status" value="1"/>
</dbReference>
<dbReference type="NCBIfam" id="TIGR00229">
    <property type="entry name" value="sensory_box"/>
    <property type="match status" value="2"/>
</dbReference>
<evidence type="ECO:0000313" key="20">
    <source>
        <dbReference type="Proteomes" id="UP001177769"/>
    </source>
</evidence>
<evidence type="ECO:0000256" key="9">
    <source>
        <dbReference type="ARBA" id="ARBA00022840"/>
    </source>
</evidence>
<dbReference type="EMBL" id="CP116346">
    <property type="protein sequence ID" value="WIT10889.1"/>
    <property type="molecule type" value="Genomic_DNA"/>
</dbReference>
<gene>
    <name evidence="19" type="ORF">PFX98_18515</name>
</gene>
<keyword evidence="12 14" id="KW-0472">Membrane</keyword>
<evidence type="ECO:0000256" key="4">
    <source>
        <dbReference type="ARBA" id="ARBA00022553"/>
    </source>
</evidence>
<sequence length="879" mass="96956">MIPPHPPPAAPRRPWALLVWYWPALLSVLVGALIVAGLLRLHLQTDRAAARGQLEAQLTLLRARIEATAQSTFSPTLGLEAMIQLDGDISEERFERLTSRAVKLVPQLRSVVAAPDDVARHVFPRAGNERVFGLVYRSIPAQWAQVQAARAQRGPLIVAPVVLVQGGMGIIQRTPVFLRDAAAPDGQRYWGVVSVVADLERFMQVAGLERQAGLALEIVDEREGRQAARHIWGETRLAEAGAVRQVAQLPGGLWTLLALPQGGWESGLAWQSADVMASLIGAALVTALLALLGRQRHVLSQRNEALAHEIETGRQASQQLQESQARFRSLAALASDWVWEQDAELRFTYISRTAEEASNVHSSSVLGHRRWESPAIAPGVDWEAHKAQLARHEPFRDLEYSQYTEDGTLRHVSVSGTPIFDADGVFRGYRGTGRNITPAKQAEAALRQSQADLMQARDRLQALLDAAIEVAIIATDLQGRMMLFNRGAERMLDYREEDMLGKSPALLHLPAEVEARGLALSAELGRPIQGFETFVALAQRDGIETREWTYLRRDGQALAVSLSVTHVRDRHGTPLGYLGVARDISAQRQAERQSHELHAELESRVSRRTAELREALAHLHRAQDELLRSEKLAALGSLVAGVAHELNTPLGNCLTTASTLDERTRETRQAFVEGHMRRSSLASYLDDAGAATAILLRGLGTANELVTHFKQLSVDQTSVQRRQYRLDAVVDDVLSLMRARWKTTPYRIRTDIPPELELDGYPGPLSQVLSNLMLNALLHAFEGRDSGELSISARALDAQQFELVVADDGLGMSEEVRRRAFDPFFTTKMGRGGTGLGLNIVYNIITDILGGHVELHSEPGRGSRFVFRLPRVAPELKGH</sequence>
<feature type="domain" description="PAS" evidence="16">
    <location>
        <begin position="456"/>
        <end position="503"/>
    </location>
</feature>
<dbReference type="Proteomes" id="UP001177769">
    <property type="component" value="Chromosome"/>
</dbReference>
<dbReference type="InterPro" id="IPR036890">
    <property type="entry name" value="HATPase_C_sf"/>
</dbReference>
<evidence type="ECO:0000259" key="16">
    <source>
        <dbReference type="PROSITE" id="PS50112"/>
    </source>
</evidence>
<dbReference type="Gene3D" id="1.10.287.130">
    <property type="match status" value="1"/>
</dbReference>
<dbReference type="PROSITE" id="PS50113">
    <property type="entry name" value="PAC"/>
    <property type="match status" value="2"/>
</dbReference>
<feature type="coiled-coil region" evidence="13">
    <location>
        <begin position="439"/>
        <end position="466"/>
    </location>
</feature>
<dbReference type="InterPro" id="IPR000014">
    <property type="entry name" value="PAS"/>
</dbReference>
<protein>
    <recommendedName>
        <fullName evidence="3">histidine kinase</fullName>
        <ecNumber evidence="3">2.7.13.3</ecNumber>
    </recommendedName>
</protein>
<dbReference type="InterPro" id="IPR003594">
    <property type="entry name" value="HATPase_dom"/>
</dbReference>
<dbReference type="Pfam" id="PF08448">
    <property type="entry name" value="PAS_4"/>
    <property type="match status" value="1"/>
</dbReference>
<dbReference type="PROSITE" id="PS50839">
    <property type="entry name" value="CHASE"/>
    <property type="match status" value="1"/>
</dbReference>
<evidence type="ECO:0000313" key="19">
    <source>
        <dbReference type="EMBL" id="WIT10889.1"/>
    </source>
</evidence>
<comment type="subcellular location">
    <subcellularLocation>
        <location evidence="2">Membrane</location>
    </subcellularLocation>
</comment>
<dbReference type="PANTHER" id="PTHR43065:SF42">
    <property type="entry name" value="TWO-COMPONENT SENSOR PPRA"/>
    <property type="match status" value="1"/>
</dbReference>
<dbReference type="InterPro" id="IPR013656">
    <property type="entry name" value="PAS_4"/>
</dbReference>
<dbReference type="SUPFAM" id="SSF55874">
    <property type="entry name" value="ATPase domain of HSP90 chaperone/DNA topoisomerase II/histidine kinase"/>
    <property type="match status" value="1"/>
</dbReference>
<reference evidence="19" key="1">
    <citation type="submission" date="2023-01" db="EMBL/GenBank/DDBJ databases">
        <title>Whole genome sequence of Paucibacter sp. S2-9 isolated from pond sediment.</title>
        <authorList>
            <person name="Jung J.Y."/>
        </authorList>
    </citation>
    <scope>NUCLEOTIDE SEQUENCE</scope>
    <source>
        <strain evidence="19">S2-9</strain>
    </source>
</reference>
<dbReference type="SMART" id="SM00086">
    <property type="entry name" value="PAC"/>
    <property type="match status" value="2"/>
</dbReference>
<keyword evidence="8" id="KW-0418">Kinase</keyword>
<dbReference type="SUPFAM" id="SSF55785">
    <property type="entry name" value="PYP-like sensor domain (PAS domain)"/>
    <property type="match status" value="2"/>
</dbReference>
<keyword evidence="5" id="KW-0808">Transferase</keyword>
<accession>A0AA95NEN7</accession>
<keyword evidence="7" id="KW-0547">Nucleotide-binding</keyword>